<evidence type="ECO:0000256" key="3">
    <source>
        <dbReference type="ARBA" id="ARBA00023163"/>
    </source>
</evidence>
<gene>
    <name evidence="6" type="ORF">BWI75_23905</name>
</gene>
<protein>
    <submittedName>
        <fullName evidence="6">TetR family transcriptional regulator</fullName>
    </submittedName>
</protein>
<dbReference type="PANTHER" id="PTHR47506">
    <property type="entry name" value="TRANSCRIPTIONAL REGULATORY PROTEIN"/>
    <property type="match status" value="1"/>
</dbReference>
<evidence type="ECO:0000256" key="2">
    <source>
        <dbReference type="ARBA" id="ARBA00023125"/>
    </source>
</evidence>
<accession>A0A6N8G1H3</accession>
<organism evidence="6 7">
    <name type="scientific">Gloeocapsopsis dulcis AAB1 = 1H9</name>
    <dbReference type="NCBI Taxonomy" id="1433147"/>
    <lineage>
        <taxon>Bacteria</taxon>
        <taxon>Bacillati</taxon>
        <taxon>Cyanobacteriota</taxon>
        <taxon>Cyanophyceae</taxon>
        <taxon>Oscillatoriophycideae</taxon>
        <taxon>Chroococcales</taxon>
        <taxon>Chroococcaceae</taxon>
        <taxon>Gloeocapsopsis</taxon>
        <taxon>Gloeocapsopsis dulcis</taxon>
    </lineage>
</organism>
<evidence type="ECO:0000256" key="1">
    <source>
        <dbReference type="ARBA" id="ARBA00023015"/>
    </source>
</evidence>
<evidence type="ECO:0000256" key="4">
    <source>
        <dbReference type="PROSITE-ProRule" id="PRU00335"/>
    </source>
</evidence>
<dbReference type="PRINTS" id="PR00455">
    <property type="entry name" value="HTHTETR"/>
</dbReference>
<proteinExistence type="predicted"/>
<reference evidence="6 7" key="1">
    <citation type="journal article" date="2019" name="Front. Microbiol.">
        <title>Genomic Features for Desiccation Tolerance and Sugar Biosynthesis in the Extremophile Gloeocapsopsis sp. UTEX B3054.</title>
        <authorList>
            <person name="Urrejola C."/>
            <person name="Alcorta J."/>
            <person name="Salas L."/>
            <person name="Vasquez M."/>
            <person name="Polz M.F."/>
            <person name="Vicuna R."/>
            <person name="Diez B."/>
        </authorList>
    </citation>
    <scope>NUCLEOTIDE SEQUENCE [LARGE SCALE GENOMIC DNA]</scope>
    <source>
        <strain evidence="6 7">1H9</strain>
    </source>
</reference>
<dbReference type="PROSITE" id="PS50977">
    <property type="entry name" value="HTH_TETR_2"/>
    <property type="match status" value="1"/>
</dbReference>
<dbReference type="RefSeq" id="WP_105221713.1">
    <property type="nucleotide sequence ID" value="NZ_CAWPEY010000078.1"/>
</dbReference>
<dbReference type="GO" id="GO:0003677">
    <property type="term" value="F:DNA binding"/>
    <property type="evidence" value="ECO:0007669"/>
    <property type="project" value="UniProtKB-UniRule"/>
</dbReference>
<keyword evidence="7" id="KW-1185">Reference proteome</keyword>
<dbReference type="InterPro" id="IPR036271">
    <property type="entry name" value="Tet_transcr_reg_TetR-rel_C_sf"/>
</dbReference>
<dbReference type="Proteomes" id="UP000441797">
    <property type="component" value="Unassembled WGS sequence"/>
</dbReference>
<name>A0A6N8G1H3_9CHRO</name>
<keyword evidence="1" id="KW-0805">Transcription regulation</keyword>
<dbReference type="InterPro" id="IPR009057">
    <property type="entry name" value="Homeodomain-like_sf"/>
</dbReference>
<dbReference type="Pfam" id="PF00440">
    <property type="entry name" value="TetR_N"/>
    <property type="match status" value="1"/>
</dbReference>
<dbReference type="InterPro" id="IPR001647">
    <property type="entry name" value="HTH_TetR"/>
</dbReference>
<dbReference type="OrthoDB" id="116240at2"/>
<keyword evidence="3" id="KW-0804">Transcription</keyword>
<evidence type="ECO:0000313" key="7">
    <source>
        <dbReference type="Proteomes" id="UP000441797"/>
    </source>
</evidence>
<dbReference type="AlphaFoldDB" id="A0A6N8G1H3"/>
<dbReference type="PANTHER" id="PTHR47506:SF1">
    <property type="entry name" value="HTH-TYPE TRANSCRIPTIONAL REGULATOR YJDC"/>
    <property type="match status" value="1"/>
</dbReference>
<dbReference type="EMBL" id="NAPY01000070">
    <property type="protein sequence ID" value="MUL39258.1"/>
    <property type="molecule type" value="Genomic_DNA"/>
</dbReference>
<comment type="caution">
    <text evidence="6">The sequence shown here is derived from an EMBL/GenBank/DDBJ whole genome shotgun (WGS) entry which is preliminary data.</text>
</comment>
<evidence type="ECO:0000313" key="6">
    <source>
        <dbReference type="EMBL" id="MUL39258.1"/>
    </source>
</evidence>
<sequence length="200" mass="22725">MPKANKSKELNNTPNMSLRNQILKVADELFYRDGIHTTGVDTIIAQSGVAKTTLYRYFPSKDDLVVEYLKDRDRRFWECIEVAVNQAPDNPKAKLVAIFEWVENLIAQPDCYGCPFLITITEFPTLDYPGHQVALAHKNKLRERFVELAKQAGVAKPKELGAHLLMLLDGAFVERRLYGHSSDRIRLKAATTILIDNQPN</sequence>
<keyword evidence="2 4" id="KW-0238">DNA-binding</keyword>
<dbReference type="SUPFAM" id="SSF48498">
    <property type="entry name" value="Tetracyclin repressor-like, C-terminal domain"/>
    <property type="match status" value="1"/>
</dbReference>
<dbReference type="SUPFAM" id="SSF46689">
    <property type="entry name" value="Homeodomain-like"/>
    <property type="match status" value="1"/>
</dbReference>
<evidence type="ECO:0000259" key="5">
    <source>
        <dbReference type="PROSITE" id="PS50977"/>
    </source>
</evidence>
<feature type="DNA-binding region" description="H-T-H motif" evidence="4">
    <location>
        <begin position="39"/>
        <end position="58"/>
    </location>
</feature>
<feature type="domain" description="HTH tetR-type" evidence="5">
    <location>
        <begin position="16"/>
        <end position="76"/>
    </location>
</feature>
<dbReference type="Gene3D" id="1.10.357.10">
    <property type="entry name" value="Tetracycline Repressor, domain 2"/>
    <property type="match status" value="1"/>
</dbReference>